<evidence type="ECO:0008006" key="4">
    <source>
        <dbReference type="Google" id="ProtNLM"/>
    </source>
</evidence>
<accession>A0ABQ6JP92</accession>
<name>A0ABQ6JP92_9ACTN</name>
<gene>
    <name evidence="2" type="ORF">GCM10025868_43400</name>
</gene>
<comment type="caution">
    <text evidence="2">The sequence shown here is derived from an EMBL/GenBank/DDBJ whole genome shotgun (WGS) entry which is preliminary data.</text>
</comment>
<evidence type="ECO:0000256" key="1">
    <source>
        <dbReference type="SAM" id="MobiDB-lite"/>
    </source>
</evidence>
<evidence type="ECO:0000313" key="3">
    <source>
        <dbReference type="Proteomes" id="UP001157017"/>
    </source>
</evidence>
<proteinExistence type="predicted"/>
<reference evidence="3" key="1">
    <citation type="journal article" date="2019" name="Int. J. Syst. Evol. Microbiol.">
        <title>The Global Catalogue of Microorganisms (GCM) 10K type strain sequencing project: providing services to taxonomists for standard genome sequencing and annotation.</title>
        <authorList>
            <consortium name="The Broad Institute Genomics Platform"/>
            <consortium name="The Broad Institute Genome Sequencing Center for Infectious Disease"/>
            <person name="Wu L."/>
            <person name="Ma J."/>
        </authorList>
    </citation>
    <scope>NUCLEOTIDE SEQUENCE [LARGE SCALE GENOMIC DNA]</scope>
    <source>
        <strain evidence="3">NBRC 108730</strain>
    </source>
</reference>
<sequence length="81" mass="8484">MMSDGWVAVGEPGRSHDPEPFVGDTVPATLADTVRRWGLATPSWTSPAAAGGRGRRLGADVDRFARALVADGVRPGDRVAL</sequence>
<organism evidence="2 3">
    <name type="scientific">Angustibacter aerolatus</name>
    <dbReference type="NCBI Taxonomy" id="1162965"/>
    <lineage>
        <taxon>Bacteria</taxon>
        <taxon>Bacillati</taxon>
        <taxon>Actinomycetota</taxon>
        <taxon>Actinomycetes</taxon>
        <taxon>Kineosporiales</taxon>
        <taxon>Kineosporiaceae</taxon>
    </lineage>
</organism>
<dbReference type="Proteomes" id="UP001157017">
    <property type="component" value="Unassembled WGS sequence"/>
</dbReference>
<feature type="region of interest" description="Disordered" evidence="1">
    <location>
        <begin position="1"/>
        <end position="22"/>
    </location>
</feature>
<evidence type="ECO:0000313" key="2">
    <source>
        <dbReference type="EMBL" id="GMA89090.1"/>
    </source>
</evidence>
<keyword evidence="3" id="KW-1185">Reference proteome</keyword>
<dbReference type="EMBL" id="BSUZ01000001">
    <property type="protein sequence ID" value="GMA89090.1"/>
    <property type="molecule type" value="Genomic_DNA"/>
</dbReference>
<protein>
    <recommendedName>
        <fullName evidence="4">AMP-dependent synthetase/ligase domain-containing protein</fullName>
    </recommendedName>
</protein>